<dbReference type="EMBL" id="JAWDGP010001264">
    <property type="protein sequence ID" value="KAK3793254.1"/>
    <property type="molecule type" value="Genomic_DNA"/>
</dbReference>
<evidence type="ECO:0000313" key="1">
    <source>
        <dbReference type="EMBL" id="KAK3793254.1"/>
    </source>
</evidence>
<dbReference type="AlphaFoldDB" id="A0AAE1ASK9"/>
<protein>
    <submittedName>
        <fullName evidence="1">Uncharacterized protein</fullName>
    </submittedName>
</protein>
<accession>A0AAE1ASK9</accession>
<gene>
    <name evidence="1" type="ORF">RRG08_014732</name>
</gene>
<organism evidence="1 2">
    <name type="scientific">Elysia crispata</name>
    <name type="common">lettuce slug</name>
    <dbReference type="NCBI Taxonomy" id="231223"/>
    <lineage>
        <taxon>Eukaryota</taxon>
        <taxon>Metazoa</taxon>
        <taxon>Spiralia</taxon>
        <taxon>Lophotrochozoa</taxon>
        <taxon>Mollusca</taxon>
        <taxon>Gastropoda</taxon>
        <taxon>Heterobranchia</taxon>
        <taxon>Euthyneura</taxon>
        <taxon>Panpulmonata</taxon>
        <taxon>Sacoglossa</taxon>
        <taxon>Placobranchoidea</taxon>
        <taxon>Plakobranchidae</taxon>
        <taxon>Elysia</taxon>
    </lineage>
</organism>
<reference evidence="1" key="1">
    <citation type="journal article" date="2023" name="G3 (Bethesda)">
        <title>A reference genome for the long-term kleptoplast-retaining sea slug Elysia crispata morphotype clarki.</title>
        <authorList>
            <person name="Eastman K.E."/>
            <person name="Pendleton A.L."/>
            <person name="Shaikh M.A."/>
            <person name="Suttiyut T."/>
            <person name="Ogas R."/>
            <person name="Tomko P."/>
            <person name="Gavelis G."/>
            <person name="Widhalm J.R."/>
            <person name="Wisecaver J.H."/>
        </authorList>
    </citation>
    <scope>NUCLEOTIDE SEQUENCE</scope>
    <source>
        <strain evidence="1">ECLA1</strain>
    </source>
</reference>
<evidence type="ECO:0000313" key="2">
    <source>
        <dbReference type="Proteomes" id="UP001283361"/>
    </source>
</evidence>
<keyword evidence="2" id="KW-1185">Reference proteome</keyword>
<proteinExistence type="predicted"/>
<comment type="caution">
    <text evidence="1">The sequence shown here is derived from an EMBL/GenBank/DDBJ whole genome shotgun (WGS) entry which is preliminary data.</text>
</comment>
<name>A0AAE1ASK9_9GAST</name>
<sequence length="116" mass="12748">MSNNQPYIQYESRELSVLQALSSTSPSHVSSQSFISWNKTVISRHGLVQVLNLKELQKPKQLDFVSNSFDCNMEHPAALRRKEEAGCEAEELRALRSVQAGDVKSASVGVGASINS</sequence>
<dbReference type="Proteomes" id="UP001283361">
    <property type="component" value="Unassembled WGS sequence"/>
</dbReference>